<reference evidence="2 3" key="2">
    <citation type="submission" date="2018-11" db="EMBL/GenBank/DDBJ databases">
        <authorList>
            <consortium name="Pathogen Informatics"/>
        </authorList>
    </citation>
    <scope>NUCLEOTIDE SEQUENCE [LARGE SCALE GENOMIC DNA]</scope>
</reference>
<evidence type="ECO:0000313" key="3">
    <source>
        <dbReference type="Proteomes" id="UP000271162"/>
    </source>
</evidence>
<dbReference type="EMBL" id="UYSL01021035">
    <property type="protein sequence ID" value="VDL77006.1"/>
    <property type="molecule type" value="Genomic_DNA"/>
</dbReference>
<dbReference type="WBParaSite" id="NBR_0001341601-mRNA-1">
    <property type="protein sequence ID" value="NBR_0001341601-mRNA-1"/>
    <property type="gene ID" value="NBR_0001341601"/>
</dbReference>
<keyword evidence="3" id="KW-1185">Reference proteome</keyword>
<gene>
    <name evidence="2" type="ORF">NBR_LOCUS13417</name>
</gene>
<dbReference type="Proteomes" id="UP000271162">
    <property type="component" value="Unassembled WGS sequence"/>
</dbReference>
<name>A0A0N4YAJ5_NIPBR</name>
<evidence type="ECO:0000256" key="1">
    <source>
        <dbReference type="SAM" id="MobiDB-lite"/>
    </source>
</evidence>
<sequence length="119" mass="13846">MRKDELRMLDLIYTREMRKTQHFTMNRYEFSSKLYVRTVTTATTYRVRKRTRINDTTDPFKGSNEAGKPSVVVAPPLRRSHSTSFDEPDPYVSLLGTQLVVSLDQASRMAFDESQLYNS</sequence>
<feature type="region of interest" description="Disordered" evidence="1">
    <location>
        <begin position="54"/>
        <end position="86"/>
    </location>
</feature>
<proteinExistence type="predicted"/>
<dbReference type="AlphaFoldDB" id="A0A0N4YAJ5"/>
<evidence type="ECO:0000313" key="2">
    <source>
        <dbReference type="EMBL" id="VDL77006.1"/>
    </source>
</evidence>
<reference evidence="4" key="1">
    <citation type="submission" date="2017-02" db="UniProtKB">
        <authorList>
            <consortium name="WormBaseParasite"/>
        </authorList>
    </citation>
    <scope>IDENTIFICATION</scope>
</reference>
<accession>A0A0N4YAJ5</accession>
<organism evidence="4">
    <name type="scientific">Nippostrongylus brasiliensis</name>
    <name type="common">Rat hookworm</name>
    <dbReference type="NCBI Taxonomy" id="27835"/>
    <lineage>
        <taxon>Eukaryota</taxon>
        <taxon>Metazoa</taxon>
        <taxon>Ecdysozoa</taxon>
        <taxon>Nematoda</taxon>
        <taxon>Chromadorea</taxon>
        <taxon>Rhabditida</taxon>
        <taxon>Rhabditina</taxon>
        <taxon>Rhabditomorpha</taxon>
        <taxon>Strongyloidea</taxon>
        <taxon>Heligmosomidae</taxon>
        <taxon>Nippostrongylus</taxon>
    </lineage>
</organism>
<evidence type="ECO:0000313" key="4">
    <source>
        <dbReference type="WBParaSite" id="NBR_0001341601-mRNA-1"/>
    </source>
</evidence>
<protein>
    <submittedName>
        <fullName evidence="2 4">Uncharacterized protein</fullName>
    </submittedName>
</protein>